<dbReference type="CDD" id="cd11386">
    <property type="entry name" value="MCP_signal"/>
    <property type="match status" value="1"/>
</dbReference>
<feature type="domain" description="HAMP" evidence="7">
    <location>
        <begin position="444"/>
        <end position="501"/>
    </location>
</feature>
<dbReference type="Pfam" id="PF00015">
    <property type="entry name" value="MCPsignal"/>
    <property type="match status" value="1"/>
</dbReference>
<dbReference type="FunFam" id="1.10.287.950:FF:000001">
    <property type="entry name" value="Methyl-accepting chemotaxis sensory transducer"/>
    <property type="match status" value="1"/>
</dbReference>
<keyword evidence="9" id="KW-1185">Reference proteome</keyword>
<gene>
    <name evidence="8" type="ORF">PSECIP111854_00625</name>
</gene>
<proteinExistence type="inferred from homology"/>
<name>A0A9W4VRS5_9GAMM</name>
<evidence type="ECO:0000256" key="2">
    <source>
        <dbReference type="ARBA" id="ARBA00023224"/>
    </source>
</evidence>
<dbReference type="Proteomes" id="UP001152467">
    <property type="component" value="Unassembled WGS sequence"/>
</dbReference>
<comment type="similarity">
    <text evidence="3">Belongs to the methyl-accepting chemotaxis (MCP) protein family.</text>
</comment>
<organism evidence="8 9">
    <name type="scientific">Pseudoalteromonas holothuriae</name>
    <dbReference type="NCBI Taxonomy" id="2963714"/>
    <lineage>
        <taxon>Bacteria</taxon>
        <taxon>Pseudomonadati</taxon>
        <taxon>Pseudomonadota</taxon>
        <taxon>Gammaproteobacteria</taxon>
        <taxon>Alteromonadales</taxon>
        <taxon>Pseudoalteromonadaceae</taxon>
        <taxon>Pseudoalteromonas</taxon>
    </lineage>
</organism>
<dbReference type="PROSITE" id="PS50885">
    <property type="entry name" value="HAMP"/>
    <property type="match status" value="1"/>
</dbReference>
<feature type="domain" description="Methyl-accepting transducer" evidence="6">
    <location>
        <begin position="506"/>
        <end position="742"/>
    </location>
</feature>
<comment type="subcellular location">
    <subcellularLocation>
        <location evidence="1">Membrane</location>
    </subcellularLocation>
</comment>
<dbReference type="PANTHER" id="PTHR32089:SF112">
    <property type="entry name" value="LYSOZYME-LIKE PROTEIN-RELATED"/>
    <property type="match status" value="1"/>
</dbReference>
<dbReference type="EMBL" id="CAMAPC010000002">
    <property type="protein sequence ID" value="CAH9050892.1"/>
    <property type="molecule type" value="Genomic_DNA"/>
</dbReference>
<dbReference type="Gene3D" id="1.10.287.950">
    <property type="entry name" value="Methyl-accepting chemotaxis protein"/>
    <property type="match status" value="1"/>
</dbReference>
<evidence type="ECO:0000256" key="5">
    <source>
        <dbReference type="SAM" id="Phobius"/>
    </source>
</evidence>
<dbReference type="CDD" id="cd06225">
    <property type="entry name" value="HAMP"/>
    <property type="match status" value="1"/>
</dbReference>
<dbReference type="InterPro" id="IPR003660">
    <property type="entry name" value="HAMP_dom"/>
</dbReference>
<evidence type="ECO:0000313" key="9">
    <source>
        <dbReference type="Proteomes" id="UP001152467"/>
    </source>
</evidence>
<evidence type="ECO:0000259" key="6">
    <source>
        <dbReference type="PROSITE" id="PS50111"/>
    </source>
</evidence>
<dbReference type="SUPFAM" id="SSF58104">
    <property type="entry name" value="Methyl-accepting chemotaxis protein (MCP) signaling domain"/>
    <property type="match status" value="1"/>
</dbReference>
<dbReference type="PROSITE" id="PS50111">
    <property type="entry name" value="CHEMOTAXIS_TRANSDUC_2"/>
    <property type="match status" value="1"/>
</dbReference>
<evidence type="ECO:0000259" key="7">
    <source>
        <dbReference type="PROSITE" id="PS50885"/>
    </source>
</evidence>
<keyword evidence="5" id="KW-0472">Membrane</keyword>
<keyword evidence="2 4" id="KW-0807">Transducer</keyword>
<sequence>MRIKSKIVLNVAAIVAAAVIISAGLLTVLAQSEAHMALHEQLQNRLVSARDAKKEQVTDYFDMMQQQLKTLASSIMTIRATNAFQDGFVQYQKQFSHTAGSQIDSALGEFYQQQFGATYRALNDNKNIDTQQLLTELSPNARAMQYTYIANNRHPLGSKSELFDAQDGSDYAQAHIKYHASYKQLLEAFGYYDIFIVDAQSANVIYSVFKELDFATSLQSGPYSDSGIGLAFKAAMQSGKGEVSLIDFKPYTPSYEAPAAFLSTPIFEQDKRIGVLIFQAPVDNINNIMNYDQQWQQRGLGATGETFLIGEDRLMRSQSRLFLENKPQYLAMLEQQGVPNKVISQIDAKDSTLGLAAVATTAVEKALLGEVGFLQGNNYLNDAVVSAYAPIELLGLQWAIVSEISTREGFADSDKLIGTMLSAAVALSVVLILIGLVIAWFLGGYLAKPVLAINDFVMQVANTLDLSQRANLRFNKADNDEIAQVGHSLNVMMKSINEAMCEVADSSTNLDRSVTALRKNFNRVASQSSEQSSMTLQLSAAIEQMAHSSESLAQSAENSNSATHTAVEQVAQGKANVEENVKNNNQLKNIITATSNEVDKVAQDSADIGSVLEVIKGIAEQTNLLALNAAIEAARAGEQGRGFAVVADEVRALAQKTQDSTTEIHNIIEALQGGSKKTVSSMQRALSSVDQTFSTTEHVTRSFEHINEQVLAIESYNSEVATSTSEQSSVAKDMAHQVSSISDLAGHNSESIQTASGCCDEVELEYHRLQALVGRFKL</sequence>
<evidence type="ECO:0000313" key="8">
    <source>
        <dbReference type="EMBL" id="CAH9050892.1"/>
    </source>
</evidence>
<feature type="transmembrane region" description="Helical" evidence="5">
    <location>
        <begin position="416"/>
        <end position="442"/>
    </location>
</feature>
<keyword evidence="5" id="KW-1133">Transmembrane helix</keyword>
<keyword evidence="5" id="KW-0812">Transmembrane</keyword>
<protein>
    <recommendedName>
        <fullName evidence="10">Methyl-accepting chemotaxis protein</fullName>
    </recommendedName>
</protein>
<dbReference type="GO" id="GO:0006935">
    <property type="term" value="P:chemotaxis"/>
    <property type="evidence" value="ECO:0007669"/>
    <property type="project" value="UniProtKB-ARBA"/>
</dbReference>
<dbReference type="GO" id="GO:0016020">
    <property type="term" value="C:membrane"/>
    <property type="evidence" value="ECO:0007669"/>
    <property type="project" value="UniProtKB-SubCell"/>
</dbReference>
<dbReference type="GO" id="GO:0007165">
    <property type="term" value="P:signal transduction"/>
    <property type="evidence" value="ECO:0007669"/>
    <property type="project" value="UniProtKB-KW"/>
</dbReference>
<comment type="caution">
    <text evidence="8">The sequence shown here is derived from an EMBL/GenBank/DDBJ whole genome shotgun (WGS) entry which is preliminary data.</text>
</comment>
<evidence type="ECO:0008006" key="10">
    <source>
        <dbReference type="Google" id="ProtNLM"/>
    </source>
</evidence>
<dbReference type="RefSeq" id="WP_261625762.1">
    <property type="nucleotide sequence ID" value="NZ_CAMAPC010000002.1"/>
</dbReference>
<accession>A0A9W4VRS5</accession>
<dbReference type="InterPro" id="IPR004089">
    <property type="entry name" value="MCPsignal_dom"/>
</dbReference>
<dbReference type="SMART" id="SM00283">
    <property type="entry name" value="MA"/>
    <property type="match status" value="1"/>
</dbReference>
<dbReference type="AlphaFoldDB" id="A0A9W4VRS5"/>
<evidence type="ECO:0000256" key="1">
    <source>
        <dbReference type="ARBA" id="ARBA00004370"/>
    </source>
</evidence>
<reference evidence="8" key="1">
    <citation type="submission" date="2022-07" db="EMBL/GenBank/DDBJ databases">
        <authorList>
            <person name="Criscuolo A."/>
        </authorList>
    </citation>
    <scope>NUCLEOTIDE SEQUENCE</scope>
    <source>
        <strain evidence="8">CIP111854</strain>
    </source>
</reference>
<evidence type="ECO:0000256" key="4">
    <source>
        <dbReference type="PROSITE-ProRule" id="PRU00284"/>
    </source>
</evidence>
<dbReference type="PANTHER" id="PTHR32089">
    <property type="entry name" value="METHYL-ACCEPTING CHEMOTAXIS PROTEIN MCPB"/>
    <property type="match status" value="1"/>
</dbReference>
<evidence type="ECO:0000256" key="3">
    <source>
        <dbReference type="ARBA" id="ARBA00029447"/>
    </source>
</evidence>